<dbReference type="InterPro" id="IPR016167">
    <property type="entry name" value="FAD-bd_PCMH_sub1"/>
</dbReference>
<evidence type="ECO:0000256" key="1">
    <source>
        <dbReference type="ARBA" id="ARBA00023002"/>
    </source>
</evidence>
<protein>
    <submittedName>
        <fullName evidence="2">FAD binding domain-containing protein</fullName>
    </submittedName>
</protein>
<accession>A0ABS1PC89</accession>
<sequence>MREFGYRRVSDVAGAVALFGAEPDTRFLGGGTNLV</sequence>
<feature type="non-terminal residue" evidence="2">
    <location>
        <position position="35"/>
    </location>
</feature>
<reference evidence="2 3" key="1">
    <citation type="submission" date="2021-01" db="EMBL/GenBank/DDBJ databases">
        <title>WGS of actinomycetes isolated from Thailand.</title>
        <authorList>
            <person name="Thawai C."/>
        </authorList>
    </citation>
    <scope>NUCLEOTIDE SEQUENCE [LARGE SCALE GENOMIC DNA]</scope>
    <source>
        <strain evidence="2 3">CH5-8</strain>
    </source>
</reference>
<gene>
    <name evidence="2" type="ORF">JK361_36365</name>
</gene>
<proteinExistence type="predicted"/>
<keyword evidence="3" id="KW-1185">Reference proteome</keyword>
<organism evidence="2 3">
    <name type="scientific">Streptomyces musisoli</name>
    <dbReference type="NCBI Taxonomy" id="2802280"/>
    <lineage>
        <taxon>Bacteria</taxon>
        <taxon>Bacillati</taxon>
        <taxon>Actinomycetota</taxon>
        <taxon>Actinomycetes</taxon>
        <taxon>Kitasatosporales</taxon>
        <taxon>Streptomycetaceae</taxon>
        <taxon>Streptomyces</taxon>
    </lineage>
</organism>
<dbReference type="EMBL" id="JAERRH010000027">
    <property type="protein sequence ID" value="MBL1109977.1"/>
    <property type="molecule type" value="Genomic_DNA"/>
</dbReference>
<evidence type="ECO:0000313" key="3">
    <source>
        <dbReference type="Proteomes" id="UP000621386"/>
    </source>
</evidence>
<dbReference type="Proteomes" id="UP000621386">
    <property type="component" value="Unassembled WGS sequence"/>
</dbReference>
<comment type="caution">
    <text evidence="2">The sequence shown here is derived from an EMBL/GenBank/DDBJ whole genome shotgun (WGS) entry which is preliminary data.</text>
</comment>
<keyword evidence="1" id="KW-0560">Oxidoreductase</keyword>
<name>A0ABS1PC89_9ACTN</name>
<evidence type="ECO:0000313" key="2">
    <source>
        <dbReference type="EMBL" id="MBL1109977.1"/>
    </source>
</evidence>
<dbReference type="Gene3D" id="3.30.43.10">
    <property type="entry name" value="Uridine Diphospho-n-acetylenolpyruvylglucosamine Reductase, domain 2"/>
    <property type="match status" value="1"/>
</dbReference>